<dbReference type="GO" id="GO:0016020">
    <property type="term" value="C:membrane"/>
    <property type="evidence" value="ECO:0007669"/>
    <property type="project" value="UniProtKB-SubCell"/>
</dbReference>
<comment type="subcellular location">
    <subcellularLocation>
        <location evidence="1">Membrane</location>
        <topology evidence="1">Multi-pass membrane protein</topology>
    </subcellularLocation>
</comment>
<gene>
    <name evidence="9" type="ORF">Poli38472_004579</name>
</gene>
<evidence type="ECO:0000256" key="2">
    <source>
        <dbReference type="ARBA" id="ARBA00005648"/>
    </source>
</evidence>
<dbReference type="Pfam" id="PF13850">
    <property type="entry name" value="ERGIC_N"/>
    <property type="match status" value="1"/>
</dbReference>
<dbReference type="InterPro" id="IPR039542">
    <property type="entry name" value="Erv_N"/>
</dbReference>
<keyword evidence="3 6" id="KW-0812">Transmembrane</keyword>
<feature type="transmembrane region" description="Helical" evidence="6">
    <location>
        <begin position="347"/>
        <end position="368"/>
    </location>
</feature>
<evidence type="ECO:0000259" key="8">
    <source>
        <dbReference type="Pfam" id="PF13850"/>
    </source>
</evidence>
<feature type="domain" description="Endoplasmic reticulum vesicle transporter C-terminal" evidence="7">
    <location>
        <begin position="152"/>
        <end position="369"/>
    </location>
</feature>
<dbReference type="AlphaFoldDB" id="A0A8K1CB12"/>
<dbReference type="Proteomes" id="UP000794436">
    <property type="component" value="Unassembled WGS sequence"/>
</dbReference>
<evidence type="ECO:0000313" key="10">
    <source>
        <dbReference type="Proteomes" id="UP000794436"/>
    </source>
</evidence>
<keyword evidence="10" id="KW-1185">Reference proteome</keyword>
<dbReference type="GO" id="GO:0005783">
    <property type="term" value="C:endoplasmic reticulum"/>
    <property type="evidence" value="ECO:0007669"/>
    <property type="project" value="TreeGrafter"/>
</dbReference>
<organism evidence="9 10">
    <name type="scientific">Pythium oligandrum</name>
    <name type="common">Mycoparasitic fungus</name>
    <dbReference type="NCBI Taxonomy" id="41045"/>
    <lineage>
        <taxon>Eukaryota</taxon>
        <taxon>Sar</taxon>
        <taxon>Stramenopiles</taxon>
        <taxon>Oomycota</taxon>
        <taxon>Peronosporomycetes</taxon>
        <taxon>Pythiales</taxon>
        <taxon>Pythiaceae</taxon>
        <taxon>Pythium</taxon>
    </lineage>
</organism>
<name>A0A8K1CB12_PYTOL</name>
<evidence type="ECO:0000256" key="4">
    <source>
        <dbReference type="ARBA" id="ARBA00022989"/>
    </source>
</evidence>
<evidence type="ECO:0000256" key="6">
    <source>
        <dbReference type="SAM" id="Phobius"/>
    </source>
</evidence>
<dbReference type="Pfam" id="PF07970">
    <property type="entry name" value="COPIIcoated_ERV"/>
    <property type="match status" value="1"/>
</dbReference>
<evidence type="ECO:0000256" key="3">
    <source>
        <dbReference type="ARBA" id="ARBA00022692"/>
    </source>
</evidence>
<dbReference type="GO" id="GO:0030134">
    <property type="term" value="C:COPII-coated ER to Golgi transport vesicle"/>
    <property type="evidence" value="ECO:0007669"/>
    <property type="project" value="TreeGrafter"/>
</dbReference>
<evidence type="ECO:0000256" key="5">
    <source>
        <dbReference type="ARBA" id="ARBA00023136"/>
    </source>
</evidence>
<accession>A0A8K1CB12</accession>
<dbReference type="EMBL" id="SPLM01000109">
    <property type="protein sequence ID" value="TMW59510.1"/>
    <property type="molecule type" value="Genomic_DNA"/>
</dbReference>
<dbReference type="PANTHER" id="PTHR10984">
    <property type="entry name" value="ENDOPLASMIC RETICULUM-GOLGI INTERMEDIATE COMPARTMENT PROTEIN"/>
    <property type="match status" value="1"/>
</dbReference>
<sequence>MAPQNASWLSKLKGIDAYPKTIEEFKVRTMQGGIFSMLAFAAIGILLFSEVSYYFASDTVDRMLVDGARNTLVPINFDIDFPNMPCSIIAVETADMAGTVQHDVVNNIEKIALDRNGQPHKEGVKDTIGGALTNHTDLHERGETERPACGSCYSAGEPGQCCNTCDDVKRAYDRKNWIMPSLHTISQCQEQQIEQVLRGQVNEGCRIKGFLLVGKVAGKVYFAPSKYFRNGYLSAQDLVEATFRTFDTSHRINTLAFGASYPDMKNPLDKRAKDLGANTRGSFQYFLKVVPTEYKYLGGSVVITNQYSATEHFKELTPLSEKGLPMVTLSYSFSPIMFRIEEVRRGLLQFLTSVCAIIGGVFTIMGVLDSVFFSLLNKSSRAPLAL</sequence>
<dbReference type="PANTHER" id="PTHR10984:SF25">
    <property type="entry name" value="ENDOPLASMIC RETICULUM-GOLGI INTERMEDIATE COMPARTMENT PROTEIN 3"/>
    <property type="match status" value="1"/>
</dbReference>
<protein>
    <submittedName>
        <fullName evidence="9">Uncharacterized protein</fullName>
    </submittedName>
</protein>
<comment type="similarity">
    <text evidence="2">Belongs to the ERGIC family.</text>
</comment>
<dbReference type="InterPro" id="IPR045888">
    <property type="entry name" value="Erv"/>
</dbReference>
<dbReference type="OrthoDB" id="270930at2759"/>
<keyword evidence="4 6" id="KW-1133">Transmembrane helix</keyword>
<feature type="transmembrane region" description="Helical" evidence="6">
    <location>
        <begin position="34"/>
        <end position="56"/>
    </location>
</feature>
<evidence type="ECO:0000259" key="7">
    <source>
        <dbReference type="Pfam" id="PF07970"/>
    </source>
</evidence>
<feature type="domain" description="Endoplasmic reticulum vesicle transporter N-terminal" evidence="8">
    <location>
        <begin position="12"/>
        <end position="101"/>
    </location>
</feature>
<keyword evidence="5 6" id="KW-0472">Membrane</keyword>
<reference evidence="9" key="1">
    <citation type="submission" date="2019-03" db="EMBL/GenBank/DDBJ databases">
        <title>Long read genome sequence of the mycoparasitic Pythium oligandrum ATCC 38472 isolated from sugarbeet rhizosphere.</title>
        <authorList>
            <person name="Gaulin E."/>
        </authorList>
    </citation>
    <scope>NUCLEOTIDE SEQUENCE</scope>
    <source>
        <strain evidence="9">ATCC 38472_TT</strain>
    </source>
</reference>
<dbReference type="InterPro" id="IPR012936">
    <property type="entry name" value="Erv_C"/>
</dbReference>
<evidence type="ECO:0000313" key="9">
    <source>
        <dbReference type="EMBL" id="TMW59510.1"/>
    </source>
</evidence>
<comment type="caution">
    <text evidence="9">The sequence shown here is derived from an EMBL/GenBank/DDBJ whole genome shotgun (WGS) entry which is preliminary data.</text>
</comment>
<evidence type="ECO:0000256" key="1">
    <source>
        <dbReference type="ARBA" id="ARBA00004141"/>
    </source>
</evidence>
<proteinExistence type="inferred from homology"/>